<keyword evidence="5" id="KW-0998">Cell outer membrane</keyword>
<dbReference type="GO" id="GO:0009279">
    <property type="term" value="C:cell outer membrane"/>
    <property type="evidence" value="ECO:0007669"/>
    <property type="project" value="UniProtKB-SubCell"/>
</dbReference>
<evidence type="ECO:0000259" key="7">
    <source>
        <dbReference type="Pfam" id="PF14322"/>
    </source>
</evidence>
<dbReference type="InterPro" id="IPR033985">
    <property type="entry name" value="SusD-like_N"/>
</dbReference>
<evidence type="ECO:0000256" key="5">
    <source>
        <dbReference type="ARBA" id="ARBA00023237"/>
    </source>
</evidence>
<dbReference type="SUPFAM" id="SSF48452">
    <property type="entry name" value="TPR-like"/>
    <property type="match status" value="1"/>
</dbReference>
<keyword evidence="4" id="KW-0472">Membrane</keyword>
<evidence type="ECO:0000313" key="8">
    <source>
        <dbReference type="EMBL" id="ANW95452.1"/>
    </source>
</evidence>
<dbReference type="Pfam" id="PF07980">
    <property type="entry name" value="SusD_RagB"/>
    <property type="match status" value="1"/>
</dbReference>
<dbReference type="AlphaFoldDB" id="A0A1B1Y3U3"/>
<evidence type="ECO:0000256" key="1">
    <source>
        <dbReference type="ARBA" id="ARBA00004442"/>
    </source>
</evidence>
<protein>
    <recommendedName>
        <fullName evidence="10">Carbohydrate-binding protein SusD</fullName>
    </recommendedName>
</protein>
<comment type="subcellular location">
    <subcellularLocation>
        <location evidence="1">Cell outer membrane</location>
    </subcellularLocation>
</comment>
<evidence type="ECO:0000256" key="2">
    <source>
        <dbReference type="ARBA" id="ARBA00006275"/>
    </source>
</evidence>
<evidence type="ECO:0000256" key="4">
    <source>
        <dbReference type="ARBA" id="ARBA00023136"/>
    </source>
</evidence>
<accession>A0A1B1Y3U3</accession>
<feature type="domain" description="RagB/SusD" evidence="6">
    <location>
        <begin position="296"/>
        <end position="607"/>
    </location>
</feature>
<proteinExistence type="inferred from homology"/>
<dbReference type="Proteomes" id="UP000092967">
    <property type="component" value="Chromosome"/>
</dbReference>
<reference evidence="8 9" key="1">
    <citation type="submission" date="2016-02" db="EMBL/GenBank/DDBJ databases">
        <authorList>
            <person name="Wen L."/>
            <person name="He K."/>
            <person name="Yang H."/>
        </authorList>
    </citation>
    <scope>NUCLEOTIDE SEQUENCE [LARGE SCALE GENOMIC DNA]</scope>
    <source>
        <strain evidence="8 9">CZ1127</strain>
    </source>
</reference>
<dbReference type="Pfam" id="PF14322">
    <property type="entry name" value="SusD-like_3"/>
    <property type="match status" value="1"/>
</dbReference>
<evidence type="ECO:0000256" key="3">
    <source>
        <dbReference type="ARBA" id="ARBA00022729"/>
    </source>
</evidence>
<keyword evidence="9" id="KW-1185">Reference proteome</keyword>
<feature type="domain" description="SusD-like N-terminal" evidence="7">
    <location>
        <begin position="13"/>
        <end position="225"/>
    </location>
</feature>
<keyword evidence="3" id="KW-0732">Signal</keyword>
<comment type="similarity">
    <text evidence="2">Belongs to the SusD family.</text>
</comment>
<gene>
    <name evidence="8" type="ORF">AXE80_03785</name>
</gene>
<organism evidence="8 9">
    <name type="scientific">Wenyingzhuangia fucanilytica</name>
    <dbReference type="NCBI Taxonomy" id="1790137"/>
    <lineage>
        <taxon>Bacteria</taxon>
        <taxon>Pseudomonadati</taxon>
        <taxon>Bacteroidota</taxon>
        <taxon>Flavobacteriia</taxon>
        <taxon>Flavobacteriales</taxon>
        <taxon>Flavobacteriaceae</taxon>
        <taxon>Wenyingzhuangia</taxon>
    </lineage>
</organism>
<dbReference type="InterPro" id="IPR012944">
    <property type="entry name" value="SusD_RagB_dom"/>
</dbReference>
<dbReference type="STRING" id="1790137.AXE80_03785"/>
<dbReference type="EMBL" id="CP014224">
    <property type="protein sequence ID" value="ANW95452.1"/>
    <property type="molecule type" value="Genomic_DNA"/>
</dbReference>
<sequence>MLTFISISSCEEFLDVNPDFGLAEEDVFSSYQSVRGYLDNCYEMLLDIHHWRSQGLDRTSVNALSDEAGSPYNGNIATVLNSGAWTNRWAGVPELGWGGNAGFDQGSVFTNATFSIRVTNKVIENIETGLVPGLTDTQTKELLGQAYFFRAWYYFQIIQRAGGMPILNNAFASDDDTNLTRLTYKESTEWLLTDLDKAISMLPDVWETSQFGRVTKGAAMAVKSMATLYAASPLMQNDLNSVQDLDYSKSWSERAAEYANDLIKYIDAGSGGAGFRLMTKAEYKNIFYTDGIQASPESIWYRLNAGKRSSQQRGLRCNYIPQRMSRGTGNDAAAYSNPTQNIIDMFETFDGTSAYPIDDSRSGYDPQNPFENRDPRLANNVIVPGEEWGVAQNGTKIYQELYVDGTDYKLQSDSRYTKNRMLSGYMIKKYLWPEAQNYPFQFDIYNINTIYIRVAQVYLDYAEAMNEAYGPNADPNGYGLTAVQAINKVRNRVDMPDVLPEFTGDALTFRDRIRNERAVELMWENHRWHDLRRWMIAEEVFQKPIRGVEAIPPAGHASVADKSTLNFSYNYIDLTTEQRVFNKRNYWYPVSSNDVFDLSNYQQNPGW</sequence>
<dbReference type="KEGG" id="wfu:AXE80_03785"/>
<name>A0A1B1Y3U3_9FLAO</name>
<evidence type="ECO:0008006" key="10">
    <source>
        <dbReference type="Google" id="ProtNLM"/>
    </source>
</evidence>
<dbReference type="Gene3D" id="1.25.40.390">
    <property type="match status" value="1"/>
</dbReference>
<evidence type="ECO:0000259" key="6">
    <source>
        <dbReference type="Pfam" id="PF07980"/>
    </source>
</evidence>
<dbReference type="InterPro" id="IPR011990">
    <property type="entry name" value="TPR-like_helical_dom_sf"/>
</dbReference>
<evidence type="ECO:0000313" key="9">
    <source>
        <dbReference type="Proteomes" id="UP000092967"/>
    </source>
</evidence>